<feature type="domain" description="Gfo/Idh/MocA-like oxidoreductase N-terminal" evidence="2">
    <location>
        <begin position="21"/>
        <end position="136"/>
    </location>
</feature>
<organism evidence="4 5">
    <name type="scientific">Microterricola pindariensis</name>
    <dbReference type="NCBI Taxonomy" id="478010"/>
    <lineage>
        <taxon>Bacteria</taxon>
        <taxon>Bacillati</taxon>
        <taxon>Actinomycetota</taxon>
        <taxon>Actinomycetes</taxon>
        <taxon>Micrococcales</taxon>
        <taxon>Microbacteriaceae</taxon>
        <taxon>Microterricola</taxon>
    </lineage>
</organism>
<protein>
    <submittedName>
        <fullName evidence="4">Dehydrogenase</fullName>
    </submittedName>
</protein>
<dbReference type="InterPro" id="IPR000683">
    <property type="entry name" value="Gfo/Idh/MocA-like_OxRdtase_N"/>
</dbReference>
<dbReference type="InterPro" id="IPR055170">
    <property type="entry name" value="GFO_IDH_MocA-like_dom"/>
</dbReference>
<sequence>MTEQTLTVNGDAERLAPHTRRVAVIGCGDISAIHLAAIAGLPGARLVGVSDPDAARLAATVQAHGVPGFADHLELFAELAPDVVHICTPHNTHAQLAIDALERGINVIVEKPLADSRDEGRRVAAAARNSTARIGVCFQNRYNAPVVAAQALLAGGTLGSIRGASATVSWHRTAEYYLDRPWRGTWAGGGGGLLMNQAIHTIDLLHWLVGPVADVDGHASTRHLGEVIEVEDTAELMLSHENGARSVFYATLAHTLNSPVSIEIVTDGAVLLLRGDLTVTYADGRTELVREARAATGERAYWGISHELLIADFYRGLDSGEPFWIDPDEAQKSLDIVQGVYDLSYGTRSGALPHTTDSPSQKAVS</sequence>
<dbReference type="Pfam" id="PF22725">
    <property type="entry name" value="GFO_IDH_MocA_C3"/>
    <property type="match status" value="1"/>
</dbReference>
<dbReference type="Gene3D" id="3.30.360.10">
    <property type="entry name" value="Dihydrodipicolinate Reductase, domain 2"/>
    <property type="match status" value="1"/>
</dbReference>
<dbReference type="InterPro" id="IPR052515">
    <property type="entry name" value="Gfo/Idh/MocA_Oxidoreductase"/>
</dbReference>
<reference evidence="4 5" key="1">
    <citation type="journal article" date="2008" name="Int. J. Syst. Evol. Microbiol.">
        <title>Leifsonia pindariensis sp. nov., isolated from the Pindari glacier of the Indian Himalayas, and emended description of the genus Leifsonia.</title>
        <authorList>
            <person name="Reddy G.S."/>
            <person name="Prabagaran S.R."/>
            <person name="Shivaji S."/>
        </authorList>
    </citation>
    <scope>NUCLEOTIDE SEQUENCE [LARGE SCALE GENOMIC DNA]</scope>
    <source>
        <strain evidence="4 5">PON 10</strain>
    </source>
</reference>
<dbReference type="Gene3D" id="3.40.50.720">
    <property type="entry name" value="NAD(P)-binding Rossmann-like Domain"/>
    <property type="match status" value="1"/>
</dbReference>
<accession>A0ABX5AZK7</accession>
<dbReference type="InterPro" id="IPR036291">
    <property type="entry name" value="NAD(P)-bd_dom_sf"/>
</dbReference>
<name>A0ABX5AZK7_9MICO</name>
<dbReference type="RefSeq" id="WP_104473921.1">
    <property type="nucleotide sequence ID" value="NZ_MPZN01000002.1"/>
</dbReference>
<evidence type="ECO:0000259" key="3">
    <source>
        <dbReference type="Pfam" id="PF22725"/>
    </source>
</evidence>
<gene>
    <name evidence="4" type="ORF">GY24_00820</name>
</gene>
<dbReference type="SUPFAM" id="SSF51735">
    <property type="entry name" value="NAD(P)-binding Rossmann-fold domains"/>
    <property type="match status" value="1"/>
</dbReference>
<evidence type="ECO:0000313" key="5">
    <source>
        <dbReference type="Proteomes" id="UP000237755"/>
    </source>
</evidence>
<proteinExistence type="predicted"/>
<dbReference type="EMBL" id="MPZN01000002">
    <property type="protein sequence ID" value="PPL20352.1"/>
    <property type="molecule type" value="Genomic_DNA"/>
</dbReference>
<keyword evidence="1" id="KW-0520">NAD</keyword>
<dbReference type="Pfam" id="PF01408">
    <property type="entry name" value="GFO_IDH_MocA"/>
    <property type="match status" value="1"/>
</dbReference>
<keyword evidence="5" id="KW-1185">Reference proteome</keyword>
<evidence type="ECO:0000313" key="4">
    <source>
        <dbReference type="EMBL" id="PPL20352.1"/>
    </source>
</evidence>
<dbReference type="PANTHER" id="PTHR43249:SF1">
    <property type="entry name" value="D-GLUCOSIDE 3-DEHYDROGENASE"/>
    <property type="match status" value="1"/>
</dbReference>
<dbReference type="SUPFAM" id="SSF55347">
    <property type="entry name" value="Glyceraldehyde-3-phosphate dehydrogenase-like, C-terminal domain"/>
    <property type="match status" value="1"/>
</dbReference>
<comment type="caution">
    <text evidence="4">The sequence shown here is derived from an EMBL/GenBank/DDBJ whole genome shotgun (WGS) entry which is preliminary data.</text>
</comment>
<feature type="domain" description="GFO/IDH/MocA-like oxidoreductase" evidence="3">
    <location>
        <begin position="147"/>
        <end position="267"/>
    </location>
</feature>
<dbReference type="Proteomes" id="UP000237755">
    <property type="component" value="Unassembled WGS sequence"/>
</dbReference>
<dbReference type="PANTHER" id="PTHR43249">
    <property type="entry name" value="UDP-N-ACETYL-2-AMINO-2-DEOXY-D-GLUCURONATE OXIDASE"/>
    <property type="match status" value="1"/>
</dbReference>
<evidence type="ECO:0000259" key="2">
    <source>
        <dbReference type="Pfam" id="PF01408"/>
    </source>
</evidence>
<evidence type="ECO:0000256" key="1">
    <source>
        <dbReference type="ARBA" id="ARBA00023027"/>
    </source>
</evidence>